<dbReference type="GO" id="GO:0005657">
    <property type="term" value="C:replication fork"/>
    <property type="evidence" value="ECO:0007669"/>
    <property type="project" value="UniProtKB-ARBA"/>
</dbReference>
<evidence type="ECO:0000256" key="1">
    <source>
        <dbReference type="ARBA" id="ARBA00004123"/>
    </source>
</evidence>
<dbReference type="GO" id="GO:0042276">
    <property type="term" value="P:error-prone translesion synthesis"/>
    <property type="evidence" value="ECO:0007669"/>
    <property type="project" value="TreeGrafter"/>
</dbReference>
<dbReference type="GO" id="GO:0008270">
    <property type="term" value="F:zinc ion binding"/>
    <property type="evidence" value="ECO:0007669"/>
    <property type="project" value="UniProtKB-KW"/>
</dbReference>
<dbReference type="FunFam" id="1.10.150.20:FF:000014">
    <property type="entry name" value="Polymerase (DNA directed), eta"/>
    <property type="match status" value="1"/>
</dbReference>
<evidence type="ECO:0000256" key="4">
    <source>
        <dbReference type="ARBA" id="ARBA00022763"/>
    </source>
</evidence>
<keyword evidence="2" id="KW-0808">Transferase</keyword>
<name>A0A4V1IVF7_9FUNG</name>
<dbReference type="FunFam" id="3.40.1170.60:FF:000008">
    <property type="entry name" value="DNA polymerase eta subunit"/>
    <property type="match status" value="1"/>
</dbReference>
<evidence type="ECO:0000256" key="2">
    <source>
        <dbReference type="ARBA" id="ARBA00022679"/>
    </source>
</evidence>
<keyword evidence="3" id="KW-0479">Metal-binding</keyword>
<dbReference type="GO" id="GO:0005634">
    <property type="term" value="C:nucleus"/>
    <property type="evidence" value="ECO:0007669"/>
    <property type="project" value="UniProtKB-SubCell"/>
</dbReference>
<accession>A0A4V1IVF7</accession>
<dbReference type="OrthoDB" id="5723at2759"/>
<keyword evidence="7" id="KW-0234">DNA repair</keyword>
<dbReference type="STRING" id="1555241.A0A4V1IVF7"/>
<dbReference type="GO" id="GO:0006281">
    <property type="term" value="P:DNA repair"/>
    <property type="evidence" value="ECO:0007669"/>
    <property type="project" value="UniProtKB-KW"/>
</dbReference>
<keyword evidence="11" id="KW-1185">Reference proteome</keyword>
<dbReference type="GO" id="GO:0007064">
    <property type="term" value="P:mitotic sister chromatid cohesion"/>
    <property type="evidence" value="ECO:0007669"/>
    <property type="project" value="UniProtKB-ARBA"/>
</dbReference>
<evidence type="ECO:0000259" key="9">
    <source>
        <dbReference type="PROSITE" id="PS50173"/>
    </source>
</evidence>
<proteinExistence type="predicted"/>
<sequence length="400" mass="44750">PTRAIILIDMDAFYSQVEQVRLGLTADDPIVVQQWDSFIAVSYSARRFGIRRNEMTVLEAHERCPELRAVHVATYAPGQTDYRYHAHPDRQTHKVSLEPYRDASAKVMAVLSRPRHGLAPRFERASIDEAFLDVTEIVLARLAERFADYVPPGVAVRPDLPPAIDWTHAGRVITAADCEDAVALPGPLADGAPDPRDEPTWDALQLRVAADLCAEIRGDVLKELGYTCSAGIAHSKTVAKLLAGRHKPNQQTLLTEAYRLDFMRTVSFGTIRNLGGKFGDEVERELGITSCGDALRYPLAELQAKFGDESGRWLYRIVRGLCDAAVVPRSKTKTMLASKMFRTPLRTFADIRTWLGVLSTELFVRLSHLWEQEQRWPRTLVFTSRNPTATADRSKSGPFP</sequence>
<feature type="non-terminal residue" evidence="10">
    <location>
        <position position="400"/>
    </location>
</feature>
<dbReference type="SUPFAM" id="SSF56672">
    <property type="entry name" value="DNA/RNA polymerases"/>
    <property type="match status" value="1"/>
</dbReference>
<dbReference type="InterPro" id="IPR043128">
    <property type="entry name" value="Rev_trsase/Diguanyl_cyclase"/>
</dbReference>
<dbReference type="InterPro" id="IPR001126">
    <property type="entry name" value="UmuC"/>
</dbReference>
<dbReference type="Pfam" id="PF00817">
    <property type="entry name" value="IMS"/>
    <property type="match status" value="1"/>
</dbReference>
<feature type="non-terminal residue" evidence="10">
    <location>
        <position position="1"/>
    </location>
</feature>
<dbReference type="AlphaFoldDB" id="A0A4V1IVF7"/>
<dbReference type="Gene3D" id="3.30.1490.100">
    <property type="entry name" value="DNA polymerase, Y-family, little finger domain"/>
    <property type="match status" value="1"/>
</dbReference>
<dbReference type="Gene3D" id="3.30.70.270">
    <property type="match status" value="1"/>
</dbReference>
<evidence type="ECO:0000256" key="8">
    <source>
        <dbReference type="ARBA" id="ARBA00023242"/>
    </source>
</evidence>
<dbReference type="SUPFAM" id="SSF100879">
    <property type="entry name" value="Lesion bypass DNA polymerase (Y-family), little finger domain"/>
    <property type="match status" value="1"/>
</dbReference>
<comment type="subcellular location">
    <subcellularLocation>
        <location evidence="1">Nucleus</location>
    </subcellularLocation>
</comment>
<dbReference type="GO" id="GO:0003684">
    <property type="term" value="F:damaged DNA binding"/>
    <property type="evidence" value="ECO:0007669"/>
    <property type="project" value="InterPro"/>
</dbReference>
<dbReference type="PANTHER" id="PTHR45873:SF1">
    <property type="entry name" value="DNA POLYMERASE ETA"/>
    <property type="match status" value="1"/>
</dbReference>
<dbReference type="GO" id="GO:0009314">
    <property type="term" value="P:response to radiation"/>
    <property type="evidence" value="ECO:0007669"/>
    <property type="project" value="TreeGrafter"/>
</dbReference>
<keyword evidence="5" id="KW-0863">Zinc-finger</keyword>
<dbReference type="Gene3D" id="1.10.150.20">
    <property type="entry name" value="5' to 3' exonuclease, C-terminal subdomain"/>
    <property type="match status" value="1"/>
</dbReference>
<dbReference type="GO" id="GO:0035861">
    <property type="term" value="C:site of double-strand break"/>
    <property type="evidence" value="ECO:0007669"/>
    <property type="project" value="TreeGrafter"/>
</dbReference>
<evidence type="ECO:0000313" key="10">
    <source>
        <dbReference type="EMBL" id="RKP03899.1"/>
    </source>
</evidence>
<keyword evidence="4" id="KW-0227">DNA damage</keyword>
<dbReference type="PROSITE" id="PS50173">
    <property type="entry name" value="UMUC"/>
    <property type="match status" value="1"/>
</dbReference>
<keyword evidence="8" id="KW-0539">Nucleus</keyword>
<feature type="domain" description="UmuC" evidence="9">
    <location>
        <begin position="5"/>
        <end position="275"/>
    </location>
</feature>
<evidence type="ECO:0000256" key="3">
    <source>
        <dbReference type="ARBA" id="ARBA00022723"/>
    </source>
</evidence>
<dbReference type="Pfam" id="PF21704">
    <property type="entry name" value="POLH-Rev1_HhH"/>
    <property type="match status" value="1"/>
</dbReference>
<reference evidence="11" key="1">
    <citation type="journal article" date="2018" name="Nat. Microbiol.">
        <title>Leveraging single-cell genomics to expand the fungal tree of life.</title>
        <authorList>
            <person name="Ahrendt S.R."/>
            <person name="Quandt C.A."/>
            <person name="Ciobanu D."/>
            <person name="Clum A."/>
            <person name="Salamov A."/>
            <person name="Andreopoulos B."/>
            <person name="Cheng J.F."/>
            <person name="Woyke T."/>
            <person name="Pelin A."/>
            <person name="Henrissat B."/>
            <person name="Reynolds N.K."/>
            <person name="Benny G.L."/>
            <person name="Smith M.E."/>
            <person name="James T.Y."/>
            <person name="Grigoriev I.V."/>
        </authorList>
    </citation>
    <scope>NUCLEOTIDE SEQUENCE [LARGE SCALE GENOMIC DNA]</scope>
    <source>
        <strain evidence="11">ATCC 52028</strain>
    </source>
</reference>
<evidence type="ECO:0000256" key="5">
    <source>
        <dbReference type="ARBA" id="ARBA00022771"/>
    </source>
</evidence>
<dbReference type="Proteomes" id="UP000274922">
    <property type="component" value="Unassembled WGS sequence"/>
</dbReference>
<dbReference type="EMBL" id="ML014116">
    <property type="protein sequence ID" value="RKP03899.1"/>
    <property type="molecule type" value="Genomic_DNA"/>
</dbReference>
<keyword evidence="6" id="KW-0862">Zinc</keyword>
<dbReference type="PANTHER" id="PTHR45873">
    <property type="entry name" value="DNA POLYMERASE ETA"/>
    <property type="match status" value="1"/>
</dbReference>
<dbReference type="Gene3D" id="3.40.1170.60">
    <property type="match status" value="1"/>
</dbReference>
<dbReference type="GO" id="GO:0003887">
    <property type="term" value="F:DNA-directed DNA polymerase activity"/>
    <property type="evidence" value="ECO:0007669"/>
    <property type="project" value="TreeGrafter"/>
</dbReference>
<evidence type="ECO:0000256" key="7">
    <source>
        <dbReference type="ARBA" id="ARBA00023204"/>
    </source>
</evidence>
<dbReference type="GO" id="GO:0070987">
    <property type="term" value="P:error-free translesion synthesis"/>
    <property type="evidence" value="ECO:0007669"/>
    <property type="project" value="UniProtKB-ARBA"/>
</dbReference>
<dbReference type="InterPro" id="IPR043502">
    <property type="entry name" value="DNA/RNA_pol_sf"/>
</dbReference>
<dbReference type="InterPro" id="IPR036775">
    <property type="entry name" value="DNA_pol_Y-fam_lit_finger_sf"/>
</dbReference>
<evidence type="ECO:0000256" key="6">
    <source>
        <dbReference type="ARBA" id="ARBA00022833"/>
    </source>
</evidence>
<gene>
    <name evidence="10" type="ORF">CXG81DRAFT_5556</name>
</gene>
<organism evidence="10 11">
    <name type="scientific">Caulochytrium protostelioides</name>
    <dbReference type="NCBI Taxonomy" id="1555241"/>
    <lineage>
        <taxon>Eukaryota</taxon>
        <taxon>Fungi</taxon>
        <taxon>Fungi incertae sedis</taxon>
        <taxon>Chytridiomycota</taxon>
        <taxon>Chytridiomycota incertae sedis</taxon>
        <taxon>Chytridiomycetes</taxon>
        <taxon>Caulochytriales</taxon>
        <taxon>Caulochytriaceae</taxon>
        <taxon>Caulochytrium</taxon>
    </lineage>
</organism>
<dbReference type="InterPro" id="IPR052230">
    <property type="entry name" value="DNA_polymerase_eta"/>
</dbReference>
<evidence type="ECO:0000313" key="11">
    <source>
        <dbReference type="Proteomes" id="UP000274922"/>
    </source>
</evidence>
<protein>
    <recommendedName>
        <fullName evidence="9">UmuC domain-containing protein</fullName>
    </recommendedName>
</protein>